<gene>
    <name evidence="1" type="ORF">AN672_31120</name>
</gene>
<dbReference type="AlphaFoldDB" id="A0AA40NDP2"/>
<dbReference type="Proteomes" id="UP000050520">
    <property type="component" value="Unassembled WGS sequence"/>
</dbReference>
<feature type="non-terminal residue" evidence="1">
    <location>
        <position position="1"/>
    </location>
</feature>
<organism evidence="1 2">
    <name type="scientific">Citrobacter freundii</name>
    <dbReference type="NCBI Taxonomy" id="546"/>
    <lineage>
        <taxon>Bacteria</taxon>
        <taxon>Pseudomonadati</taxon>
        <taxon>Pseudomonadota</taxon>
        <taxon>Gammaproteobacteria</taxon>
        <taxon>Enterobacterales</taxon>
        <taxon>Enterobacteriaceae</taxon>
        <taxon>Citrobacter</taxon>
        <taxon>Citrobacter freundii complex</taxon>
    </lineage>
</organism>
<protein>
    <submittedName>
        <fullName evidence="1">Phage tail protein</fullName>
    </submittedName>
</protein>
<evidence type="ECO:0000313" key="1">
    <source>
        <dbReference type="EMBL" id="KPR40465.1"/>
    </source>
</evidence>
<evidence type="ECO:0000313" key="2">
    <source>
        <dbReference type="Proteomes" id="UP000050520"/>
    </source>
</evidence>
<comment type="caution">
    <text evidence="1">The sequence shown here is derived from an EMBL/GenBank/DDBJ whole genome shotgun (WGS) entry which is preliminary data.</text>
</comment>
<sequence length="56" mass="5413">SDVGALPITGGGLNGNLGIGTTNALGGNSIVLGDNDTGFKQNGDGILDVYANSAHV</sequence>
<name>A0AA40NDP2_CITFR</name>
<accession>A0AA40NDP2</accession>
<dbReference type="EMBL" id="LJEB01000612">
    <property type="protein sequence ID" value="KPR40465.1"/>
    <property type="molecule type" value="Genomic_DNA"/>
</dbReference>
<proteinExistence type="predicted"/>
<reference evidence="1 2" key="2">
    <citation type="journal article" date="2017" name="PLoS ONE">
        <title>Genomic and phenotypic characterisation of fluoroquinolone resistance mechanisms in Enterobacteriaceae in Durban, South Africa.</title>
        <authorList>
            <person name="Osei Sekyere J."/>
            <person name="Amoako D.G."/>
        </authorList>
    </citation>
    <scope>NUCLEOTIDE SEQUENCE [LARGE SCALE GENOMIC DNA]</scope>
    <source>
        <strain evidence="1 2">ST62:944112508</strain>
    </source>
</reference>
<reference evidence="2" key="1">
    <citation type="submission" date="2015-09" db="EMBL/GenBank/DDBJ databases">
        <title>Prevalence of NDMs in South Africa.</title>
        <authorList>
            <person name="Osei Sekyere J."/>
            <person name="Govinden U."/>
            <person name="Essack S."/>
            <person name="Haldorsen B."/>
            <person name="Samuelsen O."/>
            <person name="Aasnaes B."/>
            <person name="Sundsfjord A."/>
        </authorList>
    </citation>
    <scope>NUCLEOTIDE SEQUENCE [LARGE SCALE GENOMIC DNA]</scope>
    <source>
        <strain evidence="2">ST62:944112508</strain>
    </source>
</reference>